<sequence length="381" mass="41946">TVRSRRGSQIIICTVLCVNLLYLCLVWAPFTLQALSHDVHAVQKAFGDDSHREASYSKLMLEDGEGVIIEEEISFSSSAKFVSDARGQSLGDSQHKMRRDLSDDKRAEWSAIFDGARRQAQRGHPHRLSLTAGEKSGGGSLSWGSGMQDLITSSCAYTLAFTAVMKTAIQRMHVMFPSGSWALGGIVGVMISLPTALTLTLRLLVSGSHFSAHELELTSSGYTFYNIICDVHITESYVVSLFLEWAALLTLVLLATGILLACRLRAQNSQKLPLEEQDEQESRGIEDWARDIVLVIDAAWAWPVKPALVLALYCTYGPHWTNLVCWLSHLVVSIPVVFLPLAVFLTRTSDISTSTDAQVILTQKQQSSTTKEKSIITESKA</sequence>
<organism evidence="3 4">
    <name type="scientific">Meganyctiphanes norvegica</name>
    <name type="common">Northern krill</name>
    <name type="synonym">Thysanopoda norvegica</name>
    <dbReference type="NCBI Taxonomy" id="48144"/>
    <lineage>
        <taxon>Eukaryota</taxon>
        <taxon>Metazoa</taxon>
        <taxon>Ecdysozoa</taxon>
        <taxon>Arthropoda</taxon>
        <taxon>Crustacea</taxon>
        <taxon>Multicrustacea</taxon>
        <taxon>Malacostraca</taxon>
        <taxon>Eumalacostraca</taxon>
        <taxon>Eucarida</taxon>
        <taxon>Euphausiacea</taxon>
        <taxon>Euphausiidae</taxon>
        <taxon>Meganyctiphanes</taxon>
    </lineage>
</organism>
<keyword evidence="2" id="KW-0472">Membrane</keyword>
<dbReference type="EMBL" id="CAXKWB010066359">
    <property type="protein sequence ID" value="CAL4189853.1"/>
    <property type="molecule type" value="Genomic_DNA"/>
</dbReference>
<feature type="transmembrane region" description="Helical" evidence="2">
    <location>
        <begin position="242"/>
        <end position="262"/>
    </location>
</feature>
<dbReference type="AlphaFoldDB" id="A0AAV2SJ00"/>
<dbReference type="Proteomes" id="UP001497623">
    <property type="component" value="Unassembled WGS sequence"/>
</dbReference>
<feature type="transmembrane region" description="Helical" evidence="2">
    <location>
        <begin position="150"/>
        <end position="169"/>
    </location>
</feature>
<proteinExistence type="predicted"/>
<evidence type="ECO:0000313" key="3">
    <source>
        <dbReference type="EMBL" id="CAL4189853.1"/>
    </source>
</evidence>
<feature type="non-terminal residue" evidence="3">
    <location>
        <position position="381"/>
    </location>
</feature>
<keyword evidence="2" id="KW-1133">Transmembrane helix</keyword>
<name>A0AAV2SJ00_MEGNR</name>
<feature type="transmembrane region" description="Helical" evidence="2">
    <location>
        <begin position="12"/>
        <end position="30"/>
    </location>
</feature>
<gene>
    <name evidence="3" type="ORF">MNOR_LOCUS36424</name>
</gene>
<keyword evidence="4" id="KW-1185">Reference proteome</keyword>
<protein>
    <submittedName>
        <fullName evidence="3">Uncharacterized protein</fullName>
    </submittedName>
</protein>
<evidence type="ECO:0000313" key="4">
    <source>
        <dbReference type="Proteomes" id="UP001497623"/>
    </source>
</evidence>
<keyword evidence="2" id="KW-0812">Transmembrane</keyword>
<evidence type="ECO:0000256" key="1">
    <source>
        <dbReference type="SAM" id="MobiDB-lite"/>
    </source>
</evidence>
<evidence type="ECO:0000256" key="2">
    <source>
        <dbReference type="SAM" id="Phobius"/>
    </source>
</evidence>
<feature type="transmembrane region" description="Helical" evidence="2">
    <location>
        <begin position="319"/>
        <end position="345"/>
    </location>
</feature>
<accession>A0AAV2SJ00</accession>
<comment type="caution">
    <text evidence="3">The sequence shown here is derived from an EMBL/GenBank/DDBJ whole genome shotgun (WGS) entry which is preliminary data.</text>
</comment>
<feature type="non-terminal residue" evidence="3">
    <location>
        <position position="1"/>
    </location>
</feature>
<feature type="region of interest" description="Disordered" evidence="1">
    <location>
        <begin position="117"/>
        <end position="140"/>
    </location>
</feature>
<reference evidence="3 4" key="1">
    <citation type="submission" date="2024-05" db="EMBL/GenBank/DDBJ databases">
        <authorList>
            <person name="Wallberg A."/>
        </authorList>
    </citation>
    <scope>NUCLEOTIDE SEQUENCE [LARGE SCALE GENOMIC DNA]</scope>
</reference>
<feature type="transmembrane region" description="Helical" evidence="2">
    <location>
        <begin position="181"/>
        <end position="205"/>
    </location>
</feature>